<dbReference type="GO" id="GO:0000785">
    <property type="term" value="C:chromatin"/>
    <property type="evidence" value="ECO:0007669"/>
    <property type="project" value="TreeGrafter"/>
</dbReference>
<keyword evidence="7" id="KW-1185">Reference proteome</keyword>
<dbReference type="PANTHER" id="PTHR45915">
    <property type="entry name" value="TRANSCRIPTION INTERMEDIARY FACTOR"/>
    <property type="match status" value="1"/>
</dbReference>
<dbReference type="EMBL" id="CADEAL010004302">
    <property type="protein sequence ID" value="CAB1456533.1"/>
    <property type="molecule type" value="Genomic_DNA"/>
</dbReference>
<dbReference type="PROSITE" id="PS50014">
    <property type="entry name" value="BROMODOMAIN_2"/>
    <property type="match status" value="1"/>
</dbReference>
<dbReference type="Pfam" id="PF00439">
    <property type="entry name" value="Bromodomain"/>
    <property type="match status" value="1"/>
</dbReference>
<reference evidence="6" key="1">
    <citation type="submission" date="2020-03" db="EMBL/GenBank/DDBJ databases">
        <authorList>
            <person name="Weist P."/>
        </authorList>
    </citation>
    <scope>NUCLEOTIDE SEQUENCE</scope>
</reference>
<gene>
    <name evidence="6" type="ORF">PLEPLA_LOCUS44317</name>
</gene>
<organism evidence="6 7">
    <name type="scientific">Pleuronectes platessa</name>
    <name type="common">European plaice</name>
    <dbReference type="NCBI Taxonomy" id="8262"/>
    <lineage>
        <taxon>Eukaryota</taxon>
        <taxon>Metazoa</taxon>
        <taxon>Chordata</taxon>
        <taxon>Craniata</taxon>
        <taxon>Vertebrata</taxon>
        <taxon>Euteleostomi</taxon>
        <taxon>Actinopterygii</taxon>
        <taxon>Neopterygii</taxon>
        <taxon>Teleostei</taxon>
        <taxon>Neoteleostei</taxon>
        <taxon>Acanthomorphata</taxon>
        <taxon>Carangaria</taxon>
        <taxon>Pleuronectiformes</taxon>
        <taxon>Pleuronectoidei</taxon>
        <taxon>Pleuronectidae</taxon>
        <taxon>Pleuronectes</taxon>
    </lineage>
</organism>
<sequence length="214" mass="24591">MEVDIHQLQQVEALERRVVSAGLQIKGWMHPEPQSEREDLVYQEDNAWRRPNNPLDIAVMRLAELERGIDRSSEEEVTPGMRLWHQALGEVRSSAQLSLCIQQLQKSSTGTAPSRKVLLAELEAHQDAGPILTPVNLKAKPWYKRIIKKPMDFTTIGKKLSNNQYLNFETFVMDLNLVFDNSLKYDEDDSTIGRAGISMKEFFAKRWAELLKQN</sequence>
<dbReference type="InterPro" id="IPR001487">
    <property type="entry name" value="Bromodomain"/>
</dbReference>
<evidence type="ECO:0000256" key="1">
    <source>
        <dbReference type="ARBA" id="ARBA00004123"/>
    </source>
</evidence>
<keyword evidence="2 4" id="KW-0103">Bromodomain</keyword>
<proteinExistence type="predicted"/>
<evidence type="ECO:0000256" key="3">
    <source>
        <dbReference type="ARBA" id="ARBA00023242"/>
    </source>
</evidence>
<comment type="caution">
    <text evidence="6">The sequence shown here is derived from an EMBL/GenBank/DDBJ whole genome shotgun (WGS) entry which is preliminary data.</text>
</comment>
<evidence type="ECO:0000256" key="2">
    <source>
        <dbReference type="ARBA" id="ARBA00023117"/>
    </source>
</evidence>
<name>A0A9N7VWM8_PLEPL</name>
<dbReference type="SMART" id="SM00297">
    <property type="entry name" value="BROMO"/>
    <property type="match status" value="1"/>
</dbReference>
<dbReference type="GO" id="GO:0005634">
    <property type="term" value="C:nucleus"/>
    <property type="evidence" value="ECO:0007669"/>
    <property type="project" value="UniProtKB-SubCell"/>
</dbReference>
<feature type="domain" description="Bromo" evidence="5">
    <location>
        <begin position="123"/>
        <end position="193"/>
    </location>
</feature>
<dbReference type="InterPro" id="IPR036427">
    <property type="entry name" value="Bromodomain-like_sf"/>
</dbReference>
<dbReference type="SUPFAM" id="SSF47370">
    <property type="entry name" value="Bromodomain"/>
    <property type="match status" value="1"/>
</dbReference>
<accession>A0A9N7VWM8</accession>
<dbReference type="AlphaFoldDB" id="A0A9N7VWM8"/>
<evidence type="ECO:0000256" key="4">
    <source>
        <dbReference type="PROSITE-ProRule" id="PRU00035"/>
    </source>
</evidence>
<dbReference type="PRINTS" id="PR00503">
    <property type="entry name" value="BROMODOMAIN"/>
</dbReference>
<dbReference type="Gene3D" id="1.20.920.10">
    <property type="entry name" value="Bromodomain-like"/>
    <property type="match status" value="1"/>
</dbReference>
<evidence type="ECO:0000259" key="5">
    <source>
        <dbReference type="PROSITE" id="PS50014"/>
    </source>
</evidence>
<dbReference type="PANTHER" id="PTHR45915:SF1">
    <property type="entry name" value="BROMODOMAIN ADJACENT TO ZINC FINGER DOMAIN PROTEIN 2B"/>
    <property type="match status" value="1"/>
</dbReference>
<evidence type="ECO:0000313" key="6">
    <source>
        <dbReference type="EMBL" id="CAB1456533.1"/>
    </source>
</evidence>
<dbReference type="Proteomes" id="UP001153269">
    <property type="component" value="Unassembled WGS sequence"/>
</dbReference>
<evidence type="ECO:0000313" key="7">
    <source>
        <dbReference type="Proteomes" id="UP001153269"/>
    </source>
</evidence>
<protein>
    <recommendedName>
        <fullName evidence="5">Bromo domain-containing protein</fullName>
    </recommendedName>
</protein>
<keyword evidence="3" id="KW-0539">Nucleus</keyword>
<comment type="subcellular location">
    <subcellularLocation>
        <location evidence="1">Nucleus</location>
    </subcellularLocation>
</comment>